<evidence type="ECO:0000313" key="5">
    <source>
        <dbReference type="Proteomes" id="UP000030960"/>
    </source>
</evidence>
<dbReference type="OrthoDB" id="5244108at2"/>
<dbReference type="Pfam" id="PF01323">
    <property type="entry name" value="DSBA"/>
    <property type="match status" value="1"/>
</dbReference>
<dbReference type="RefSeq" id="WP_043142472.1">
    <property type="nucleotide sequence ID" value="NZ_JSUQ01000010.1"/>
</dbReference>
<dbReference type="PANTHER" id="PTHR42943">
    <property type="entry name" value="GLUTATHIONE S-TRANSFERASE KAPPA"/>
    <property type="match status" value="1"/>
</dbReference>
<name>A0A0B3SQQ5_9RHOB</name>
<reference evidence="4 5" key="1">
    <citation type="submission" date="2014-10" db="EMBL/GenBank/DDBJ databases">
        <title>Genome sequence of Ponticoccus sp. strain UMTAT08 isolated from clonal culture of toxic dinoflagellate Alexandrium tamiyavanichii.</title>
        <authorList>
            <person name="Gan H.Y."/>
            <person name="Muhd D.-D."/>
            <person name="Mohd Noor M.E."/>
            <person name="Yeong Y.S."/>
            <person name="Usup G."/>
        </authorList>
    </citation>
    <scope>NUCLEOTIDE SEQUENCE [LARGE SCALE GENOMIC DNA]</scope>
    <source>
        <strain evidence="4 5">UMTAT08</strain>
    </source>
</reference>
<comment type="caution">
    <text evidence="4">The sequence shown here is derived from an EMBL/GenBank/DDBJ whole genome shotgun (WGS) entry which is preliminary data.</text>
</comment>
<keyword evidence="5" id="KW-1185">Reference proteome</keyword>
<dbReference type="InterPro" id="IPR014440">
    <property type="entry name" value="HCCAis_GSTk"/>
</dbReference>
<dbReference type="PATRIC" id="fig|1515334.3.peg.2819"/>
<dbReference type="PANTHER" id="PTHR42943:SF2">
    <property type="entry name" value="GLUTATHIONE S-TRANSFERASE KAPPA 1"/>
    <property type="match status" value="1"/>
</dbReference>
<dbReference type="CDD" id="cd03022">
    <property type="entry name" value="DsbA_HCCA_Iso"/>
    <property type="match status" value="1"/>
</dbReference>
<dbReference type="GO" id="GO:0004602">
    <property type="term" value="F:glutathione peroxidase activity"/>
    <property type="evidence" value="ECO:0007669"/>
    <property type="project" value="TreeGrafter"/>
</dbReference>
<keyword evidence="1 4" id="KW-0413">Isomerase</keyword>
<sequence length="199" mass="21203">MAHIDYFFSTISPFSYFAGTRLEEIAAKHGASIAYKPFDIIALFGRTGGVPPGQRHPNRQAYRLQEIERAAKKTGLPVNIKPAHFPTNPAPSSYAVIAAQKAGGGDMGRLVHGLLAACWAQDMDIAEDAVIKACLSEAGFDPSLADTGLLAGAETYPANLEEAVEKGVFGAPTYVVDSGQVFWGNDRLDDLDAHLAGKL</sequence>
<comment type="similarity">
    <text evidence="1">Belongs to the GST superfamily. NadH family.</text>
</comment>
<dbReference type="GO" id="GO:1901170">
    <property type="term" value="P:naphthalene catabolic process"/>
    <property type="evidence" value="ECO:0007669"/>
    <property type="project" value="InterPro"/>
</dbReference>
<dbReference type="PIRSF" id="PIRSF006386">
    <property type="entry name" value="HCCAis_GSTk"/>
    <property type="match status" value="1"/>
</dbReference>
<dbReference type="InterPro" id="IPR001853">
    <property type="entry name" value="DSBA-like_thioredoxin_dom"/>
</dbReference>
<dbReference type="SUPFAM" id="SSF52833">
    <property type="entry name" value="Thioredoxin-like"/>
    <property type="match status" value="1"/>
</dbReference>
<dbReference type="AlphaFoldDB" id="A0A0B3SQQ5"/>
<evidence type="ECO:0000256" key="2">
    <source>
        <dbReference type="PIRSR" id="PIRSR006386-1"/>
    </source>
</evidence>
<dbReference type="InterPro" id="IPR036249">
    <property type="entry name" value="Thioredoxin-like_sf"/>
</dbReference>
<evidence type="ECO:0000256" key="1">
    <source>
        <dbReference type="PIRNR" id="PIRNR006386"/>
    </source>
</evidence>
<protein>
    <recommendedName>
        <fullName evidence="1">2-hydroxychromene-2-carboxylate isomerase</fullName>
        <ecNumber evidence="1">5.99.1.4</ecNumber>
    </recommendedName>
</protein>
<dbReference type="GO" id="GO:0006749">
    <property type="term" value="P:glutathione metabolic process"/>
    <property type="evidence" value="ECO:0007669"/>
    <property type="project" value="TreeGrafter"/>
</dbReference>
<evidence type="ECO:0000313" key="4">
    <source>
        <dbReference type="EMBL" id="KHQ52764.1"/>
    </source>
</evidence>
<dbReference type="Gene3D" id="3.40.30.10">
    <property type="entry name" value="Glutaredoxin"/>
    <property type="match status" value="1"/>
</dbReference>
<accession>A0A0B3SQQ5</accession>
<dbReference type="GO" id="GO:0004364">
    <property type="term" value="F:glutathione transferase activity"/>
    <property type="evidence" value="ECO:0007669"/>
    <property type="project" value="TreeGrafter"/>
</dbReference>
<feature type="active site" description="Nucleophile" evidence="2">
    <location>
        <position position="12"/>
    </location>
</feature>
<gene>
    <name evidence="4" type="primary">nahD</name>
    <name evidence="4" type="ORF">OA50_02801</name>
</gene>
<organism evidence="4 5">
    <name type="scientific">Mameliella alba</name>
    <dbReference type="NCBI Taxonomy" id="561184"/>
    <lineage>
        <taxon>Bacteria</taxon>
        <taxon>Pseudomonadati</taxon>
        <taxon>Pseudomonadota</taxon>
        <taxon>Alphaproteobacteria</taxon>
        <taxon>Rhodobacterales</taxon>
        <taxon>Roseobacteraceae</taxon>
        <taxon>Mameliella</taxon>
    </lineage>
</organism>
<dbReference type="InterPro" id="IPR044087">
    <property type="entry name" value="NahD-like"/>
</dbReference>
<dbReference type="Proteomes" id="UP000030960">
    <property type="component" value="Unassembled WGS sequence"/>
</dbReference>
<dbReference type="EMBL" id="JSUQ01000010">
    <property type="protein sequence ID" value="KHQ52764.1"/>
    <property type="molecule type" value="Genomic_DNA"/>
</dbReference>
<evidence type="ECO:0000259" key="3">
    <source>
        <dbReference type="Pfam" id="PF01323"/>
    </source>
</evidence>
<dbReference type="EC" id="5.99.1.4" evidence="1"/>
<proteinExistence type="inferred from homology"/>
<feature type="domain" description="DSBA-like thioredoxin" evidence="3">
    <location>
        <begin position="4"/>
        <end position="195"/>
    </location>
</feature>
<dbReference type="InterPro" id="IPR051924">
    <property type="entry name" value="GST_Kappa/NadH"/>
</dbReference>
<dbReference type="STRING" id="561184.SAMN05216376_10848"/>
<comment type="catalytic activity">
    <reaction evidence="1">
        <text>2-hydroxychromene-2-carboxylate = (3E)-4-(2-hydroxyphenyl)-2-oxobut-3-enoate</text>
        <dbReference type="Rhea" id="RHEA:27401"/>
        <dbReference type="ChEBI" id="CHEBI:59350"/>
        <dbReference type="ChEBI" id="CHEBI:59353"/>
        <dbReference type="EC" id="5.99.1.4"/>
    </reaction>
</comment>
<dbReference type="GO" id="GO:0018845">
    <property type="term" value="F:2-hydroxychromene-2-carboxylate isomerase activity"/>
    <property type="evidence" value="ECO:0007669"/>
    <property type="project" value="UniProtKB-UniRule"/>
</dbReference>